<evidence type="ECO:0000256" key="1">
    <source>
        <dbReference type="SAM" id="MobiDB-lite"/>
    </source>
</evidence>
<name>A0A5Q2N1H7_9FIRM</name>
<organism evidence="2 3">
    <name type="scientific">Heliorestis convoluta</name>
    <dbReference type="NCBI Taxonomy" id="356322"/>
    <lineage>
        <taxon>Bacteria</taxon>
        <taxon>Bacillati</taxon>
        <taxon>Bacillota</taxon>
        <taxon>Clostridia</taxon>
        <taxon>Eubacteriales</taxon>
        <taxon>Heliobacteriaceae</taxon>
        <taxon>Heliorestis</taxon>
    </lineage>
</organism>
<dbReference type="Proteomes" id="UP000366051">
    <property type="component" value="Chromosome"/>
</dbReference>
<evidence type="ECO:0000313" key="3">
    <source>
        <dbReference type="Proteomes" id="UP000366051"/>
    </source>
</evidence>
<protein>
    <submittedName>
        <fullName evidence="2">Uncharacterized protein</fullName>
    </submittedName>
</protein>
<gene>
    <name evidence="2" type="ORF">FTV88_3150</name>
</gene>
<dbReference type="RefSeq" id="WP_153726247.1">
    <property type="nucleotide sequence ID" value="NZ_CP045875.1"/>
</dbReference>
<dbReference type="AlphaFoldDB" id="A0A5Q2N1H7"/>
<accession>A0A5Q2N1H7</accession>
<dbReference type="EMBL" id="CP045875">
    <property type="protein sequence ID" value="QGG49224.1"/>
    <property type="molecule type" value="Genomic_DNA"/>
</dbReference>
<feature type="compositionally biased region" description="Basic and acidic residues" evidence="1">
    <location>
        <begin position="19"/>
        <end position="50"/>
    </location>
</feature>
<sequence>MEKKKTKKDPDQDTLVMREVGEEGTHLRVMDNTEAHIKGSTGDRKPEKNQ</sequence>
<proteinExistence type="predicted"/>
<reference evidence="3" key="1">
    <citation type="submission" date="2019-11" db="EMBL/GenBank/DDBJ databases">
        <title>Genome sequence of Heliorestis convoluta strain HH, an alkaliphilic and minimalistic phototrophic bacterium from a soda lake in Egypt.</title>
        <authorList>
            <person name="Dewey E.D."/>
            <person name="Stokes L.M."/>
            <person name="Burchell B.M."/>
            <person name="Shaffer K.N."/>
            <person name="Huntington A.M."/>
            <person name="Baker J.M."/>
            <person name="Nadendla S."/>
            <person name="Giglio M.G."/>
            <person name="Touchman J.W."/>
            <person name="Blankenship R.E."/>
            <person name="Madigan M.T."/>
            <person name="Sattley W.M."/>
        </authorList>
    </citation>
    <scope>NUCLEOTIDE SEQUENCE [LARGE SCALE GENOMIC DNA]</scope>
    <source>
        <strain evidence="3">HH</strain>
    </source>
</reference>
<keyword evidence="3" id="KW-1185">Reference proteome</keyword>
<dbReference type="KEGG" id="hcv:FTV88_3150"/>
<evidence type="ECO:0000313" key="2">
    <source>
        <dbReference type="EMBL" id="QGG49224.1"/>
    </source>
</evidence>
<feature type="compositionally biased region" description="Basic and acidic residues" evidence="1">
    <location>
        <begin position="1"/>
        <end position="11"/>
    </location>
</feature>
<feature type="region of interest" description="Disordered" evidence="1">
    <location>
        <begin position="1"/>
        <end position="50"/>
    </location>
</feature>